<reference evidence="1 2" key="1">
    <citation type="submission" date="2016-10" db="EMBL/GenBank/DDBJ databases">
        <authorList>
            <person name="de Groot N.N."/>
        </authorList>
    </citation>
    <scope>NUCLEOTIDE SEQUENCE [LARGE SCALE GENOMIC DNA]</scope>
    <source>
        <strain evidence="1 2">CGMCC 1.9159</strain>
    </source>
</reference>
<evidence type="ECO:0000313" key="2">
    <source>
        <dbReference type="Proteomes" id="UP000199475"/>
    </source>
</evidence>
<dbReference type="PANTHER" id="PTHR48100">
    <property type="entry name" value="BROAD-SPECIFICITY PHOSPHATASE YOR283W-RELATED"/>
    <property type="match status" value="1"/>
</dbReference>
<dbReference type="GO" id="GO:0005737">
    <property type="term" value="C:cytoplasm"/>
    <property type="evidence" value="ECO:0007669"/>
    <property type="project" value="TreeGrafter"/>
</dbReference>
<proteinExistence type="predicted"/>
<dbReference type="InterPro" id="IPR013078">
    <property type="entry name" value="His_Pase_superF_clade-1"/>
</dbReference>
<dbReference type="GO" id="GO:0016791">
    <property type="term" value="F:phosphatase activity"/>
    <property type="evidence" value="ECO:0007669"/>
    <property type="project" value="TreeGrafter"/>
</dbReference>
<dbReference type="InterPro" id="IPR050275">
    <property type="entry name" value="PGM_Phosphatase"/>
</dbReference>
<evidence type="ECO:0000313" key="1">
    <source>
        <dbReference type="EMBL" id="SDL32554.1"/>
    </source>
</evidence>
<dbReference type="SUPFAM" id="SSF53254">
    <property type="entry name" value="Phosphoglycerate mutase-like"/>
    <property type="match status" value="1"/>
</dbReference>
<dbReference type="SMART" id="SM00855">
    <property type="entry name" value="PGAM"/>
    <property type="match status" value="1"/>
</dbReference>
<gene>
    <name evidence="1" type="ORF">SAMN04488242_1035</name>
</gene>
<dbReference type="CDD" id="cd07067">
    <property type="entry name" value="HP_PGM_like"/>
    <property type="match status" value="1"/>
</dbReference>
<protein>
    <submittedName>
        <fullName evidence="1">2,3-bisphosphoglycerate-dependent phosphoglycerate mutase</fullName>
    </submittedName>
</protein>
<dbReference type="InterPro" id="IPR029033">
    <property type="entry name" value="His_PPase_superfam"/>
</dbReference>
<dbReference type="EMBL" id="FNGP01000002">
    <property type="protein sequence ID" value="SDL32554.1"/>
    <property type="molecule type" value="Genomic_DNA"/>
</dbReference>
<dbReference type="Gene3D" id="3.40.50.1240">
    <property type="entry name" value="Phosphoglycerate mutase-like"/>
    <property type="match status" value="1"/>
</dbReference>
<dbReference type="Pfam" id="PF00300">
    <property type="entry name" value="His_Phos_1"/>
    <property type="match status" value="1"/>
</dbReference>
<organism evidence="1 2">
    <name type="scientific">Tessaracoccus oleiagri</name>
    <dbReference type="NCBI Taxonomy" id="686624"/>
    <lineage>
        <taxon>Bacteria</taxon>
        <taxon>Bacillati</taxon>
        <taxon>Actinomycetota</taxon>
        <taxon>Actinomycetes</taxon>
        <taxon>Propionibacteriales</taxon>
        <taxon>Propionibacteriaceae</taxon>
        <taxon>Tessaracoccus</taxon>
    </lineage>
</organism>
<keyword evidence="2" id="KW-1185">Reference proteome</keyword>
<dbReference type="PANTHER" id="PTHR48100:SF2">
    <property type="entry name" value="CONSERVED PROTEIN"/>
    <property type="match status" value="1"/>
</dbReference>
<dbReference type="AlphaFoldDB" id="A0A1G9J5X3"/>
<dbReference type="Proteomes" id="UP000199475">
    <property type="component" value="Unassembled WGS sequence"/>
</dbReference>
<dbReference type="STRING" id="686624.SAMN04488242_1035"/>
<accession>A0A1G9J5X3</accession>
<dbReference type="RefSeq" id="WP_093249643.1">
    <property type="nucleotide sequence ID" value="NZ_FNGP01000002.1"/>
</dbReference>
<name>A0A1G9J5X3_9ACTN</name>
<sequence>MSIVILVRHGRSTANAEGILAGRADGVDLDEHGRAQAAGLAEVLVDVSHAYTSPIARCRQTAELAGFPSAVVVDGLSECDYGHWTGGKLADLAKEGLWEQVQAQPSLVEFPGGETMLTMRDRTVGAVREIVGRHSGEPAVVFSHGDPIKAILADALAIPFDEFQRLDVPPGSLSVIDFSGAKPVVRLVGGGVDARRAFVPSHGATVGGGVG</sequence>
<dbReference type="OrthoDB" id="4120859at2"/>